<evidence type="ECO:0000256" key="2">
    <source>
        <dbReference type="PROSITE-ProRule" id="PRU00497"/>
    </source>
</evidence>
<feature type="signal peptide" evidence="4">
    <location>
        <begin position="1"/>
        <end position="15"/>
    </location>
</feature>
<proteinExistence type="predicted"/>
<sequence>MKVLLISALVAVALAAPQKYAQQQYSDAPAKYAYDYKVQDSNYAVDFGQSESRDGANTQGSYYVALPDGRVQRVTYSVSGDGGYVAEVTYEGEARYPTASSSQPAYRPAGKQQPYN</sequence>
<dbReference type="AlphaFoldDB" id="A0A6A4WIP1"/>
<dbReference type="InterPro" id="IPR051217">
    <property type="entry name" value="Insect_Cuticle_Struc_Prot"/>
</dbReference>
<organism evidence="5 6">
    <name type="scientific">Amphibalanus amphitrite</name>
    <name type="common">Striped barnacle</name>
    <name type="synonym">Balanus amphitrite</name>
    <dbReference type="NCBI Taxonomy" id="1232801"/>
    <lineage>
        <taxon>Eukaryota</taxon>
        <taxon>Metazoa</taxon>
        <taxon>Ecdysozoa</taxon>
        <taxon>Arthropoda</taxon>
        <taxon>Crustacea</taxon>
        <taxon>Multicrustacea</taxon>
        <taxon>Cirripedia</taxon>
        <taxon>Thoracica</taxon>
        <taxon>Thoracicalcarea</taxon>
        <taxon>Balanomorpha</taxon>
        <taxon>Balanoidea</taxon>
        <taxon>Balanidae</taxon>
        <taxon>Amphibalaninae</taxon>
        <taxon>Amphibalanus</taxon>
    </lineage>
</organism>
<dbReference type="PANTHER" id="PTHR12236">
    <property type="entry name" value="STRUCTURAL CONTITUENT OF CUTICLE"/>
    <property type="match status" value="1"/>
</dbReference>
<evidence type="ECO:0000256" key="1">
    <source>
        <dbReference type="ARBA" id="ARBA00022460"/>
    </source>
</evidence>
<dbReference type="EMBL" id="VIIS01000775">
    <property type="protein sequence ID" value="KAF0305149.1"/>
    <property type="molecule type" value="Genomic_DNA"/>
</dbReference>
<dbReference type="PANTHER" id="PTHR12236:SF79">
    <property type="entry name" value="CUTICULAR PROTEIN 50CB-RELATED"/>
    <property type="match status" value="1"/>
</dbReference>
<keyword evidence="6" id="KW-1185">Reference proteome</keyword>
<dbReference type="GO" id="GO:0005615">
    <property type="term" value="C:extracellular space"/>
    <property type="evidence" value="ECO:0007669"/>
    <property type="project" value="TreeGrafter"/>
</dbReference>
<dbReference type="OrthoDB" id="6342716at2759"/>
<comment type="caution">
    <text evidence="5">The sequence shown here is derived from an EMBL/GenBank/DDBJ whole genome shotgun (WGS) entry which is preliminary data.</text>
</comment>
<dbReference type="InterPro" id="IPR000618">
    <property type="entry name" value="Insect_cuticle"/>
</dbReference>
<evidence type="ECO:0000313" key="5">
    <source>
        <dbReference type="EMBL" id="KAF0305149.1"/>
    </source>
</evidence>
<accession>A0A6A4WIP1</accession>
<protein>
    <submittedName>
        <fullName evidence="5">Pro-resilin</fullName>
    </submittedName>
</protein>
<feature type="region of interest" description="Disordered" evidence="3">
    <location>
        <begin position="95"/>
        <end position="116"/>
    </location>
</feature>
<gene>
    <name evidence="5" type="primary">resilin_67</name>
    <name evidence="5" type="ORF">FJT64_023183</name>
</gene>
<dbReference type="PROSITE" id="PS51155">
    <property type="entry name" value="CHIT_BIND_RR_2"/>
    <property type="match status" value="1"/>
</dbReference>
<reference evidence="5 6" key="1">
    <citation type="submission" date="2019-07" db="EMBL/GenBank/DDBJ databases">
        <title>Draft genome assembly of a fouling barnacle, Amphibalanus amphitrite (Darwin, 1854): The first reference genome for Thecostraca.</title>
        <authorList>
            <person name="Kim W."/>
        </authorList>
    </citation>
    <scope>NUCLEOTIDE SEQUENCE [LARGE SCALE GENOMIC DNA]</scope>
    <source>
        <strain evidence="5">SNU_AA5</strain>
        <tissue evidence="5">Soma without cirri and trophi</tissue>
    </source>
</reference>
<feature type="chain" id="PRO_5025398693" evidence="4">
    <location>
        <begin position="16"/>
        <end position="116"/>
    </location>
</feature>
<keyword evidence="4" id="KW-0732">Signal</keyword>
<evidence type="ECO:0000313" key="6">
    <source>
        <dbReference type="Proteomes" id="UP000440578"/>
    </source>
</evidence>
<dbReference type="GO" id="GO:0042302">
    <property type="term" value="F:structural constituent of cuticle"/>
    <property type="evidence" value="ECO:0007669"/>
    <property type="project" value="UniProtKB-UniRule"/>
</dbReference>
<evidence type="ECO:0000256" key="3">
    <source>
        <dbReference type="SAM" id="MobiDB-lite"/>
    </source>
</evidence>
<evidence type="ECO:0000256" key="4">
    <source>
        <dbReference type="SAM" id="SignalP"/>
    </source>
</evidence>
<keyword evidence="1 2" id="KW-0193">Cuticle</keyword>
<name>A0A6A4WIP1_AMPAM</name>
<dbReference type="Proteomes" id="UP000440578">
    <property type="component" value="Unassembled WGS sequence"/>
</dbReference>
<dbReference type="Pfam" id="PF00379">
    <property type="entry name" value="Chitin_bind_4"/>
    <property type="match status" value="1"/>
</dbReference>
<dbReference type="GO" id="GO:0031012">
    <property type="term" value="C:extracellular matrix"/>
    <property type="evidence" value="ECO:0007669"/>
    <property type="project" value="TreeGrafter"/>
</dbReference>